<feature type="transmembrane region" description="Helical" evidence="2">
    <location>
        <begin position="105"/>
        <end position="124"/>
    </location>
</feature>
<evidence type="ECO:0000313" key="3">
    <source>
        <dbReference type="EMBL" id="MBP1999591.1"/>
    </source>
</evidence>
<feature type="compositionally biased region" description="Basic and acidic residues" evidence="1">
    <location>
        <begin position="341"/>
        <end position="353"/>
    </location>
</feature>
<sequence length="353" mass="39600">MINNDDSFFGVASIFAVIVWIISMCDLIILLLSGAPALSSYAPHTANLNPTHNSSQSESSFTEGYISAPSMQQVNRKEGERFYTILLSFVPGLGHLHMGLMQRGLSFLIAFFGMITMLFFVSGITNSDAFLLFLGILPIIWLYSMFDAVQLVHRRQAGEIIVDRTLFDDWEAGKEEGKRSKVLATMLSAIPGAGQMYLGVQKRGLQLMVLFFGSFYIIDVLRLSLFLFLLPVIWFYSFFDGMQMTSRYGREPLVDKPLVEGLGNHQRWLGMILIVLGIYYVAMNLVVPVIDKEFPNLYLSGRIDKYFRPFVVAVVLIAGGLRLLAGDRRGTSKPAGPNLIPDDRRNHDDESSR</sequence>
<comment type="caution">
    <text evidence="3">The sequence shown here is derived from an EMBL/GenBank/DDBJ whole genome shotgun (WGS) entry which is preliminary data.</text>
</comment>
<feature type="region of interest" description="Disordered" evidence="1">
    <location>
        <begin position="329"/>
        <end position="353"/>
    </location>
</feature>
<reference evidence="3 4" key="1">
    <citation type="submission" date="2021-03" db="EMBL/GenBank/DDBJ databases">
        <title>Genomic Encyclopedia of Type Strains, Phase IV (KMG-IV): sequencing the most valuable type-strain genomes for metagenomic binning, comparative biology and taxonomic classification.</title>
        <authorList>
            <person name="Goeker M."/>
        </authorList>
    </citation>
    <scope>NUCLEOTIDE SEQUENCE [LARGE SCALE GENOMIC DNA]</scope>
    <source>
        <strain evidence="3 4">DSM 26806</strain>
    </source>
</reference>
<feature type="transmembrane region" description="Helical" evidence="2">
    <location>
        <begin position="220"/>
        <end position="239"/>
    </location>
</feature>
<evidence type="ECO:0000256" key="2">
    <source>
        <dbReference type="SAM" id="Phobius"/>
    </source>
</evidence>
<dbReference type="EMBL" id="JAGGLD010000001">
    <property type="protein sequence ID" value="MBP1999591.1"/>
    <property type="molecule type" value="Genomic_DNA"/>
</dbReference>
<protein>
    <recommendedName>
        <fullName evidence="5">Multi-tm2 domain protein</fullName>
    </recommendedName>
</protein>
<feature type="transmembrane region" description="Helical" evidence="2">
    <location>
        <begin position="306"/>
        <end position="325"/>
    </location>
</feature>
<gene>
    <name evidence="3" type="ORF">J2Z69_000610</name>
</gene>
<feature type="transmembrane region" description="Helical" evidence="2">
    <location>
        <begin position="182"/>
        <end position="200"/>
    </location>
</feature>
<evidence type="ECO:0000313" key="4">
    <source>
        <dbReference type="Proteomes" id="UP001519288"/>
    </source>
</evidence>
<accession>A0ABS4JEN4</accession>
<name>A0ABS4JEN4_9BACL</name>
<proteinExistence type="predicted"/>
<evidence type="ECO:0000256" key="1">
    <source>
        <dbReference type="SAM" id="MobiDB-lite"/>
    </source>
</evidence>
<keyword evidence="2" id="KW-0812">Transmembrane</keyword>
<keyword evidence="4" id="KW-1185">Reference proteome</keyword>
<keyword evidence="2" id="KW-0472">Membrane</keyword>
<keyword evidence="2" id="KW-1133">Transmembrane helix</keyword>
<dbReference type="Proteomes" id="UP001519288">
    <property type="component" value="Unassembled WGS sequence"/>
</dbReference>
<feature type="transmembrane region" description="Helical" evidence="2">
    <location>
        <begin position="130"/>
        <end position="146"/>
    </location>
</feature>
<feature type="transmembrane region" description="Helical" evidence="2">
    <location>
        <begin position="12"/>
        <end position="32"/>
    </location>
</feature>
<feature type="transmembrane region" description="Helical" evidence="2">
    <location>
        <begin position="268"/>
        <end position="286"/>
    </location>
</feature>
<organism evidence="3 4">
    <name type="scientific">Paenibacillus shirakamiensis</name>
    <dbReference type="NCBI Taxonomy" id="1265935"/>
    <lineage>
        <taxon>Bacteria</taxon>
        <taxon>Bacillati</taxon>
        <taxon>Bacillota</taxon>
        <taxon>Bacilli</taxon>
        <taxon>Bacillales</taxon>
        <taxon>Paenibacillaceae</taxon>
        <taxon>Paenibacillus</taxon>
    </lineage>
</organism>
<evidence type="ECO:0008006" key="5">
    <source>
        <dbReference type="Google" id="ProtNLM"/>
    </source>
</evidence>